<dbReference type="AlphaFoldDB" id="A0A4C1WYI3"/>
<reference evidence="2 3" key="1">
    <citation type="journal article" date="2019" name="Commun. Biol.">
        <title>The bagworm genome reveals a unique fibroin gene that provides high tensile strength.</title>
        <authorList>
            <person name="Kono N."/>
            <person name="Nakamura H."/>
            <person name="Ohtoshi R."/>
            <person name="Tomita M."/>
            <person name="Numata K."/>
            <person name="Arakawa K."/>
        </authorList>
    </citation>
    <scope>NUCLEOTIDE SEQUENCE [LARGE SCALE GENOMIC DNA]</scope>
</reference>
<sequence length="107" mass="12173">MNLIVKIRQPYARVTRVAAACGRGSRKRRPGKQSADGGKKFLNGGHEPGFTHWYLNRKTGELAGHRQLEAARDHTTQNLARGSRPAADVRRPRRRNKRDKHSPVRWA</sequence>
<dbReference type="EMBL" id="BGZK01000661">
    <property type="protein sequence ID" value="GBP55134.1"/>
    <property type="molecule type" value="Genomic_DNA"/>
</dbReference>
<feature type="region of interest" description="Disordered" evidence="1">
    <location>
        <begin position="71"/>
        <end position="107"/>
    </location>
</feature>
<keyword evidence="3" id="KW-1185">Reference proteome</keyword>
<evidence type="ECO:0000313" key="2">
    <source>
        <dbReference type="EMBL" id="GBP55134.1"/>
    </source>
</evidence>
<protein>
    <submittedName>
        <fullName evidence="2">Uncharacterized protein</fullName>
    </submittedName>
</protein>
<evidence type="ECO:0000313" key="3">
    <source>
        <dbReference type="Proteomes" id="UP000299102"/>
    </source>
</evidence>
<organism evidence="2 3">
    <name type="scientific">Eumeta variegata</name>
    <name type="common">Bagworm moth</name>
    <name type="synonym">Eumeta japonica</name>
    <dbReference type="NCBI Taxonomy" id="151549"/>
    <lineage>
        <taxon>Eukaryota</taxon>
        <taxon>Metazoa</taxon>
        <taxon>Ecdysozoa</taxon>
        <taxon>Arthropoda</taxon>
        <taxon>Hexapoda</taxon>
        <taxon>Insecta</taxon>
        <taxon>Pterygota</taxon>
        <taxon>Neoptera</taxon>
        <taxon>Endopterygota</taxon>
        <taxon>Lepidoptera</taxon>
        <taxon>Glossata</taxon>
        <taxon>Ditrysia</taxon>
        <taxon>Tineoidea</taxon>
        <taxon>Psychidae</taxon>
        <taxon>Oiketicinae</taxon>
        <taxon>Eumeta</taxon>
    </lineage>
</organism>
<dbReference type="Proteomes" id="UP000299102">
    <property type="component" value="Unassembled WGS sequence"/>
</dbReference>
<comment type="caution">
    <text evidence="2">The sequence shown here is derived from an EMBL/GenBank/DDBJ whole genome shotgun (WGS) entry which is preliminary data.</text>
</comment>
<gene>
    <name evidence="2" type="ORF">EVAR_38015_1</name>
</gene>
<feature type="compositionally biased region" description="Basic residues" evidence="1">
    <location>
        <begin position="91"/>
        <end position="100"/>
    </location>
</feature>
<accession>A0A4C1WYI3</accession>
<feature type="region of interest" description="Disordered" evidence="1">
    <location>
        <begin position="20"/>
        <end position="49"/>
    </location>
</feature>
<evidence type="ECO:0000256" key="1">
    <source>
        <dbReference type="SAM" id="MobiDB-lite"/>
    </source>
</evidence>
<name>A0A4C1WYI3_EUMVA</name>
<proteinExistence type="predicted"/>